<dbReference type="CDD" id="cd12797">
    <property type="entry name" value="M23_peptidase"/>
    <property type="match status" value="1"/>
</dbReference>
<dbReference type="Proteomes" id="UP001165583">
    <property type="component" value="Unassembled WGS sequence"/>
</dbReference>
<dbReference type="InterPro" id="IPR011055">
    <property type="entry name" value="Dup_hybrid_motif"/>
</dbReference>
<keyword evidence="5" id="KW-0862">Zinc</keyword>
<evidence type="ECO:0000256" key="3">
    <source>
        <dbReference type="ARBA" id="ARBA00022723"/>
    </source>
</evidence>
<comment type="cofactor">
    <cofactor evidence="1">
        <name>Zn(2+)</name>
        <dbReference type="ChEBI" id="CHEBI:29105"/>
    </cofactor>
</comment>
<evidence type="ECO:0000313" key="8">
    <source>
        <dbReference type="EMBL" id="MCT2401243.1"/>
    </source>
</evidence>
<keyword evidence="9" id="KW-1185">Reference proteome</keyword>
<organism evidence="8 9">
    <name type="scientific">Novosphingobium mangrovi</name>
    <name type="common">ex Huang et al. 2023</name>
    <dbReference type="NCBI Taxonomy" id="2976432"/>
    <lineage>
        <taxon>Bacteria</taxon>
        <taxon>Pseudomonadati</taxon>
        <taxon>Pseudomonadota</taxon>
        <taxon>Alphaproteobacteria</taxon>
        <taxon>Sphingomonadales</taxon>
        <taxon>Sphingomonadaceae</taxon>
        <taxon>Novosphingobium</taxon>
    </lineage>
</organism>
<comment type="caution">
    <text evidence="8">The sequence shown here is derived from an EMBL/GenBank/DDBJ whole genome shotgun (WGS) entry which is preliminary data.</text>
</comment>
<evidence type="ECO:0000256" key="5">
    <source>
        <dbReference type="ARBA" id="ARBA00022833"/>
    </source>
</evidence>
<gene>
    <name evidence="8" type="ORF">NZK81_16965</name>
</gene>
<dbReference type="PANTHER" id="PTHR21666:SF288">
    <property type="entry name" value="CELL DIVISION PROTEIN YTFB"/>
    <property type="match status" value="1"/>
</dbReference>
<name>A0ABT2I8W6_9SPHN</name>
<dbReference type="PANTHER" id="PTHR21666">
    <property type="entry name" value="PEPTIDASE-RELATED"/>
    <property type="match status" value="1"/>
</dbReference>
<dbReference type="InterPro" id="IPR050570">
    <property type="entry name" value="Cell_wall_metabolism_enzyme"/>
</dbReference>
<dbReference type="EMBL" id="JANZXA010000013">
    <property type="protein sequence ID" value="MCT2401243.1"/>
    <property type="molecule type" value="Genomic_DNA"/>
</dbReference>
<dbReference type="InterPro" id="IPR016047">
    <property type="entry name" value="M23ase_b-sheet_dom"/>
</dbReference>
<keyword evidence="6" id="KW-0482">Metalloprotease</keyword>
<evidence type="ECO:0000256" key="2">
    <source>
        <dbReference type="ARBA" id="ARBA00022670"/>
    </source>
</evidence>
<dbReference type="Pfam" id="PF01551">
    <property type="entry name" value="Peptidase_M23"/>
    <property type="match status" value="1"/>
</dbReference>
<proteinExistence type="predicted"/>
<evidence type="ECO:0000259" key="7">
    <source>
        <dbReference type="Pfam" id="PF01551"/>
    </source>
</evidence>
<keyword evidence="3" id="KW-0479">Metal-binding</keyword>
<evidence type="ECO:0000256" key="1">
    <source>
        <dbReference type="ARBA" id="ARBA00001947"/>
    </source>
</evidence>
<dbReference type="SUPFAM" id="SSF51261">
    <property type="entry name" value="Duplicated hybrid motif"/>
    <property type="match status" value="1"/>
</dbReference>
<reference evidence="8" key="1">
    <citation type="submission" date="2022-09" db="EMBL/GenBank/DDBJ databases">
        <title>Novosphingobium sp. Nov., a polycyclic aromatic hydrocarbon-degrading bacterium isolated form mangrove sediments in HongKong.</title>
        <authorList>
            <person name="Hu Z."/>
        </authorList>
    </citation>
    <scope>NUCLEOTIDE SEQUENCE</scope>
    <source>
        <strain evidence="8">HK4-1</strain>
    </source>
</reference>
<dbReference type="Gene3D" id="2.70.70.10">
    <property type="entry name" value="Glucose Permease (Domain IIA)"/>
    <property type="match status" value="1"/>
</dbReference>
<sequence>MKLMSAGALLSRLRTAFPDREFIMRSQGQVRFIRISSRVQMAAAGAATALAAVWLGTMSAAAIARISASSEHAALLDREAAIATSESRVAKYRSSIRETTSDLARRQQFIEQMVEAHIGDLPSDKQAGETVSDSSNEAAETVKKVSAVVPEARGLAEIEAQQIAFVERLTRYADRRSQAASTAIRKLGLNPNAIIAGSNGAEGGPLMKLATAADGSLDPRFQRMGASLARMDALENGLASIPQVSPAHVAYVSSSYGYRSDPFTHSAAFHAGLDFPGPRGSPIYAAAKGKVSFVGRRQGYGNCIEIRHGNGLMTRYAHLSRFKAHVGQKVDAGTVIAAMGSTGRSTGPHLHFEVRINGRPVNPRPFLETARNVQQKAG</sequence>
<evidence type="ECO:0000313" key="9">
    <source>
        <dbReference type="Proteomes" id="UP001165583"/>
    </source>
</evidence>
<accession>A0ABT2I8W6</accession>
<feature type="domain" description="M23ase beta-sheet core" evidence="7">
    <location>
        <begin position="269"/>
        <end position="363"/>
    </location>
</feature>
<evidence type="ECO:0000256" key="4">
    <source>
        <dbReference type="ARBA" id="ARBA00022801"/>
    </source>
</evidence>
<protein>
    <submittedName>
        <fullName evidence="8">M23 family metallopeptidase</fullName>
    </submittedName>
</protein>
<keyword evidence="2" id="KW-0645">Protease</keyword>
<keyword evidence="4" id="KW-0378">Hydrolase</keyword>
<evidence type="ECO:0000256" key="6">
    <source>
        <dbReference type="ARBA" id="ARBA00023049"/>
    </source>
</evidence>